<accession>A0A1H2QSD4</accession>
<evidence type="ECO:0000259" key="7">
    <source>
        <dbReference type="SMART" id="SM00062"/>
    </source>
</evidence>
<evidence type="ECO:0000313" key="9">
    <source>
        <dbReference type="Proteomes" id="UP000182944"/>
    </source>
</evidence>
<dbReference type="AlphaFoldDB" id="A0A1H2QSD4"/>
<reference evidence="9" key="1">
    <citation type="submission" date="2016-10" db="EMBL/GenBank/DDBJ databases">
        <authorList>
            <person name="Varghese N."/>
            <person name="Submissions S."/>
        </authorList>
    </citation>
    <scope>NUCLEOTIDE SEQUENCE [LARGE SCALE GENOMIC DNA]</scope>
    <source>
        <strain evidence="9">DSM 29303</strain>
    </source>
</reference>
<evidence type="ECO:0000256" key="6">
    <source>
        <dbReference type="SAM" id="SignalP"/>
    </source>
</evidence>
<keyword evidence="3 6" id="KW-0732">Signal</keyword>
<evidence type="ECO:0000313" key="8">
    <source>
        <dbReference type="EMBL" id="SDW09800.1"/>
    </source>
</evidence>
<organism evidence="8 9">
    <name type="scientific">Paracoccus sanguinis</name>
    <dbReference type="NCBI Taxonomy" id="1545044"/>
    <lineage>
        <taxon>Bacteria</taxon>
        <taxon>Pseudomonadati</taxon>
        <taxon>Pseudomonadota</taxon>
        <taxon>Alphaproteobacteria</taxon>
        <taxon>Rhodobacterales</taxon>
        <taxon>Paracoccaceae</taxon>
        <taxon>Paracoccus</taxon>
    </lineage>
</organism>
<evidence type="ECO:0000256" key="3">
    <source>
        <dbReference type="ARBA" id="ARBA00022729"/>
    </source>
</evidence>
<proteinExistence type="inferred from homology"/>
<feature type="region of interest" description="Disordered" evidence="5">
    <location>
        <begin position="277"/>
        <end position="300"/>
    </location>
</feature>
<evidence type="ECO:0000256" key="2">
    <source>
        <dbReference type="ARBA" id="ARBA00010333"/>
    </source>
</evidence>
<dbReference type="Gene3D" id="3.40.190.10">
    <property type="entry name" value="Periplasmic binding protein-like II"/>
    <property type="match status" value="2"/>
</dbReference>
<dbReference type="InterPro" id="IPR018313">
    <property type="entry name" value="SBP_3_CS"/>
</dbReference>
<dbReference type="EMBL" id="FNNA01000001">
    <property type="protein sequence ID" value="SDW09800.1"/>
    <property type="molecule type" value="Genomic_DNA"/>
</dbReference>
<dbReference type="SUPFAM" id="SSF53850">
    <property type="entry name" value="Periplasmic binding protein-like II"/>
    <property type="match status" value="1"/>
</dbReference>
<dbReference type="STRING" id="1545044.SAMN05444276_101114"/>
<dbReference type="SMART" id="SM00062">
    <property type="entry name" value="PBPb"/>
    <property type="match status" value="1"/>
</dbReference>
<feature type="chain" id="PRO_5010238158" evidence="6">
    <location>
        <begin position="21"/>
        <end position="300"/>
    </location>
</feature>
<comment type="subcellular location">
    <subcellularLocation>
        <location evidence="1">Cell envelope</location>
    </subcellularLocation>
</comment>
<dbReference type="PANTHER" id="PTHR35936:SF19">
    <property type="entry name" value="AMINO-ACID-BINDING PROTEIN YXEM-RELATED"/>
    <property type="match status" value="1"/>
</dbReference>
<dbReference type="Proteomes" id="UP000182944">
    <property type="component" value="Unassembled WGS sequence"/>
</dbReference>
<evidence type="ECO:0000256" key="4">
    <source>
        <dbReference type="RuleBase" id="RU003744"/>
    </source>
</evidence>
<dbReference type="PANTHER" id="PTHR35936">
    <property type="entry name" value="MEMBRANE-BOUND LYTIC MUREIN TRANSGLYCOSYLASE F"/>
    <property type="match status" value="1"/>
</dbReference>
<evidence type="ECO:0000256" key="5">
    <source>
        <dbReference type="SAM" id="MobiDB-lite"/>
    </source>
</evidence>
<evidence type="ECO:0000256" key="1">
    <source>
        <dbReference type="ARBA" id="ARBA00004196"/>
    </source>
</evidence>
<dbReference type="OrthoDB" id="9807134at2"/>
<dbReference type="GO" id="GO:0030313">
    <property type="term" value="C:cell envelope"/>
    <property type="evidence" value="ECO:0007669"/>
    <property type="project" value="UniProtKB-SubCell"/>
</dbReference>
<sequence>MKKLMLAGAVLALTAGMGMAENLRMGTEGAYPPYNFVNDKGQLDGFEIELGNALCEKIDAQCTWVKNDWDSIIPNLVASNYDTIMAGMNITDERKKSIAFSEAYTPPPPSAYLAKTADADINGTVSAQTNTIQAAHVAETGATLVEFATGEETIAAVRNGEADAVFADKDFLAPFMKDSNGELVWVTGQDNVSLGEGIGIGMRQSDTELKARFDKAIEEMKADGSLDALIGKWFGPEAKTFAAEAKAAAAAPAATPAAAPAAAASAAAAPAADAAAAPAAPAAAPAADAAAPAPAAPASN</sequence>
<dbReference type="InterPro" id="IPR001638">
    <property type="entry name" value="Solute-binding_3/MltF_N"/>
</dbReference>
<name>A0A1H2QSD4_9RHOB</name>
<gene>
    <name evidence="8" type="ORF">SAMN05444276_101114</name>
</gene>
<feature type="signal peptide" evidence="6">
    <location>
        <begin position="1"/>
        <end position="20"/>
    </location>
</feature>
<dbReference type="PROSITE" id="PS01039">
    <property type="entry name" value="SBP_BACTERIAL_3"/>
    <property type="match status" value="1"/>
</dbReference>
<dbReference type="Pfam" id="PF00497">
    <property type="entry name" value="SBP_bac_3"/>
    <property type="match status" value="1"/>
</dbReference>
<feature type="domain" description="Solute-binding protein family 3/N-terminal" evidence="7">
    <location>
        <begin position="22"/>
        <end position="237"/>
    </location>
</feature>
<keyword evidence="9" id="KW-1185">Reference proteome</keyword>
<comment type="similarity">
    <text evidence="2 4">Belongs to the bacterial solute-binding protein 3 family.</text>
</comment>
<protein>
    <submittedName>
        <fullName evidence="8">Amino acid ABC transporter substrate-binding protein, PAAT family</fullName>
    </submittedName>
</protein>